<name>A0A7S2FD83_9STRA</name>
<gene>
    <name evidence="1" type="ORF">FPAR1323_LOCUS2456</name>
</gene>
<protein>
    <submittedName>
        <fullName evidence="1">Uncharacterized protein</fullName>
    </submittedName>
</protein>
<dbReference type="EMBL" id="HBGT01004451">
    <property type="protein sequence ID" value="CAD9388820.1"/>
    <property type="molecule type" value="Transcribed_RNA"/>
</dbReference>
<organism evidence="1">
    <name type="scientific">Florenciella parvula</name>
    <dbReference type="NCBI Taxonomy" id="236787"/>
    <lineage>
        <taxon>Eukaryota</taxon>
        <taxon>Sar</taxon>
        <taxon>Stramenopiles</taxon>
        <taxon>Ochrophyta</taxon>
        <taxon>Dictyochophyceae</taxon>
        <taxon>Florenciellales</taxon>
        <taxon>Florenciella</taxon>
    </lineage>
</organism>
<sequence length="129" mass="13949">MFARKCWRPLSPRPVIRAVVAGGTARATGRSLRLRVSAWDQLLKPATLALSLFSARYLLAKFSPSSQLRPALVLLGAIIVLLGRRALGRRCRAPLLLAERAGDGHPEAARVLVGVALVAVLAHRSQRTL</sequence>
<reference evidence="1" key="1">
    <citation type="submission" date="2021-01" db="EMBL/GenBank/DDBJ databases">
        <authorList>
            <person name="Corre E."/>
            <person name="Pelletier E."/>
            <person name="Niang G."/>
            <person name="Scheremetjew M."/>
            <person name="Finn R."/>
            <person name="Kale V."/>
            <person name="Holt S."/>
            <person name="Cochrane G."/>
            <person name="Meng A."/>
            <person name="Brown T."/>
            <person name="Cohen L."/>
        </authorList>
    </citation>
    <scope>NUCLEOTIDE SEQUENCE</scope>
    <source>
        <strain evidence="1">RCC1693</strain>
    </source>
</reference>
<dbReference type="AlphaFoldDB" id="A0A7S2FD83"/>
<evidence type="ECO:0000313" key="1">
    <source>
        <dbReference type="EMBL" id="CAD9388820.1"/>
    </source>
</evidence>
<proteinExistence type="predicted"/>
<accession>A0A7S2FD83</accession>